<dbReference type="Proteomes" id="UP001219355">
    <property type="component" value="Chromosome 5"/>
</dbReference>
<feature type="domain" description="DUF7918" evidence="1">
    <location>
        <begin position="34"/>
        <end position="170"/>
    </location>
</feature>
<keyword evidence="3" id="KW-1185">Reference proteome</keyword>
<reference evidence="2" key="1">
    <citation type="submission" date="2023-03" db="EMBL/GenBank/DDBJ databases">
        <title>Emydomyces testavorans Genome Sequence.</title>
        <authorList>
            <person name="Hoyer L."/>
        </authorList>
    </citation>
    <scope>NUCLEOTIDE SEQUENCE</scope>
    <source>
        <strain evidence="2">16-2883</strain>
    </source>
</reference>
<evidence type="ECO:0000259" key="1">
    <source>
        <dbReference type="Pfam" id="PF25534"/>
    </source>
</evidence>
<protein>
    <recommendedName>
        <fullName evidence="1">DUF7918 domain-containing protein</fullName>
    </recommendedName>
</protein>
<evidence type="ECO:0000313" key="3">
    <source>
        <dbReference type="Proteomes" id="UP001219355"/>
    </source>
</evidence>
<accession>A0AAF0DN68</accession>
<sequence length="212" mass="23191">MAILDGVEVQVKLSSVNLPLRESAILFDIHHSDDPVPWASDPTRSEKFVSAPSGQLFSVCIRLKPSFDFSVGDGLHITLKIDEGTAVNHYYSTKFTEMEKDQDGWFTKTIDNAIIGGSTGYRRILFSFANLSPELQAHPFGYVDKEAYYPEGKISVTVIRVSHVRMVPRLATVTYPDVATPSLGIPGSAAHRSRAVEAAYGTGTSVTSQPDK</sequence>
<evidence type="ECO:0000313" key="2">
    <source>
        <dbReference type="EMBL" id="WEW61914.1"/>
    </source>
</evidence>
<dbReference type="InterPro" id="IPR057678">
    <property type="entry name" value="DUF7918"/>
</dbReference>
<dbReference type="EMBL" id="CP120631">
    <property type="protein sequence ID" value="WEW61914.1"/>
    <property type="molecule type" value="Genomic_DNA"/>
</dbReference>
<organism evidence="2 3">
    <name type="scientific">Emydomyces testavorans</name>
    <dbReference type="NCBI Taxonomy" id="2070801"/>
    <lineage>
        <taxon>Eukaryota</taxon>
        <taxon>Fungi</taxon>
        <taxon>Dikarya</taxon>
        <taxon>Ascomycota</taxon>
        <taxon>Pezizomycotina</taxon>
        <taxon>Eurotiomycetes</taxon>
        <taxon>Eurotiomycetidae</taxon>
        <taxon>Onygenales</taxon>
        <taxon>Nannizziopsiaceae</taxon>
        <taxon>Emydomyces</taxon>
    </lineage>
</organism>
<gene>
    <name evidence="2" type="ORF">PRK78_007414</name>
</gene>
<proteinExistence type="predicted"/>
<name>A0AAF0DN68_9EURO</name>
<dbReference type="AlphaFoldDB" id="A0AAF0DN68"/>
<dbReference type="Pfam" id="PF25534">
    <property type="entry name" value="DUF7918"/>
    <property type="match status" value="1"/>
</dbReference>